<keyword evidence="6" id="KW-1185">Reference proteome</keyword>
<dbReference type="Proteomes" id="UP000272238">
    <property type="component" value="Unassembled WGS sequence"/>
</dbReference>
<dbReference type="EMBL" id="RBZN01000018">
    <property type="protein sequence ID" value="RKQ16748.1"/>
    <property type="molecule type" value="Genomic_DNA"/>
</dbReference>
<keyword evidence="2" id="KW-0238">DNA-binding</keyword>
<name>A0A494Z2M1_9BACL</name>
<dbReference type="PROSITE" id="PS50995">
    <property type="entry name" value="HTH_MARR_2"/>
    <property type="match status" value="1"/>
</dbReference>
<dbReference type="RefSeq" id="WP_121214443.1">
    <property type="nucleotide sequence ID" value="NZ_RBZN01000018.1"/>
</dbReference>
<dbReference type="OrthoDB" id="1904211at2"/>
<dbReference type="GO" id="GO:0003700">
    <property type="term" value="F:DNA-binding transcription factor activity"/>
    <property type="evidence" value="ECO:0007669"/>
    <property type="project" value="InterPro"/>
</dbReference>
<dbReference type="PANTHER" id="PTHR42756">
    <property type="entry name" value="TRANSCRIPTIONAL REGULATOR, MARR"/>
    <property type="match status" value="1"/>
</dbReference>
<dbReference type="InterPro" id="IPR036388">
    <property type="entry name" value="WH-like_DNA-bd_sf"/>
</dbReference>
<reference evidence="5 6" key="1">
    <citation type="journal article" date="2016" name="Antonie Van Leeuwenhoek">
        <title>Lysinibacillus endophyticus sp. nov., an indole-3-acetic acid producing endophytic bacterium isolated from corn root (Zea mays cv. Xinken-5).</title>
        <authorList>
            <person name="Yu J."/>
            <person name="Guan X."/>
            <person name="Liu C."/>
            <person name="Xiang W."/>
            <person name="Yu Z."/>
            <person name="Liu X."/>
            <person name="Wang G."/>
        </authorList>
    </citation>
    <scope>NUCLEOTIDE SEQUENCE [LARGE SCALE GENOMIC DNA]</scope>
    <source>
        <strain evidence="5 6">DSM 100506</strain>
    </source>
</reference>
<evidence type="ECO:0000313" key="5">
    <source>
        <dbReference type="EMBL" id="RKQ16748.1"/>
    </source>
</evidence>
<feature type="domain" description="HTH marR-type" evidence="4">
    <location>
        <begin position="4"/>
        <end position="136"/>
    </location>
</feature>
<evidence type="ECO:0000313" key="6">
    <source>
        <dbReference type="Proteomes" id="UP000272238"/>
    </source>
</evidence>
<dbReference type="AlphaFoldDB" id="A0A494Z2M1"/>
<dbReference type="PANTHER" id="PTHR42756:SF1">
    <property type="entry name" value="TRANSCRIPTIONAL REPRESSOR OF EMRAB OPERON"/>
    <property type="match status" value="1"/>
</dbReference>
<dbReference type="Pfam" id="PF12802">
    <property type="entry name" value="MarR_2"/>
    <property type="match status" value="1"/>
</dbReference>
<dbReference type="Gene3D" id="1.10.10.10">
    <property type="entry name" value="Winged helix-like DNA-binding domain superfamily/Winged helix DNA-binding domain"/>
    <property type="match status" value="1"/>
</dbReference>
<keyword evidence="1" id="KW-0805">Transcription regulation</keyword>
<accession>A0A494Z2M1</accession>
<organism evidence="5 6">
    <name type="scientific">Ureibacillus endophyticus</name>
    <dbReference type="NCBI Taxonomy" id="1978490"/>
    <lineage>
        <taxon>Bacteria</taxon>
        <taxon>Bacillati</taxon>
        <taxon>Bacillota</taxon>
        <taxon>Bacilli</taxon>
        <taxon>Bacillales</taxon>
        <taxon>Caryophanaceae</taxon>
        <taxon>Ureibacillus</taxon>
    </lineage>
</organism>
<evidence type="ECO:0000256" key="1">
    <source>
        <dbReference type="ARBA" id="ARBA00023015"/>
    </source>
</evidence>
<proteinExistence type="predicted"/>
<dbReference type="SMART" id="SM00347">
    <property type="entry name" value="HTH_MARR"/>
    <property type="match status" value="1"/>
</dbReference>
<keyword evidence="3" id="KW-0804">Transcription</keyword>
<evidence type="ECO:0000256" key="3">
    <source>
        <dbReference type="ARBA" id="ARBA00023163"/>
    </source>
</evidence>
<dbReference type="GO" id="GO:0003677">
    <property type="term" value="F:DNA binding"/>
    <property type="evidence" value="ECO:0007669"/>
    <property type="project" value="UniProtKB-KW"/>
</dbReference>
<sequence>MNQHQQVFHNLVFTLRPFDTQLSEILRNHGIQRSEWSVLYSVVHEPDITAAELAKRLTFEKPNMTRIIKVLTNAGYIEVETSSGDKRRKNLRITPLGKEKYLEARVEIDAFEKEILEGISAEDQIHLLRTLEQIHTNLNKKTGLY</sequence>
<dbReference type="SUPFAM" id="SSF46785">
    <property type="entry name" value="Winged helix' DNA-binding domain"/>
    <property type="match status" value="1"/>
</dbReference>
<evidence type="ECO:0000256" key="2">
    <source>
        <dbReference type="ARBA" id="ARBA00023125"/>
    </source>
</evidence>
<protein>
    <submittedName>
        <fullName evidence="5">MarR family transcriptional regulator</fullName>
    </submittedName>
</protein>
<gene>
    <name evidence="5" type="ORF">D8M03_09025</name>
</gene>
<dbReference type="PRINTS" id="PR00598">
    <property type="entry name" value="HTHMARR"/>
</dbReference>
<dbReference type="InterPro" id="IPR036390">
    <property type="entry name" value="WH_DNA-bd_sf"/>
</dbReference>
<dbReference type="InterPro" id="IPR000835">
    <property type="entry name" value="HTH_MarR-typ"/>
</dbReference>
<comment type="caution">
    <text evidence="5">The sequence shown here is derived from an EMBL/GenBank/DDBJ whole genome shotgun (WGS) entry which is preliminary data.</text>
</comment>
<evidence type="ECO:0000259" key="4">
    <source>
        <dbReference type="PROSITE" id="PS50995"/>
    </source>
</evidence>